<keyword evidence="2" id="KW-1185">Reference proteome</keyword>
<dbReference type="EMBL" id="JASKHM010000007">
    <property type="protein sequence ID" value="MEQ4483470.1"/>
    <property type="molecule type" value="Genomic_DNA"/>
</dbReference>
<protein>
    <recommendedName>
        <fullName evidence="3">Oxidoreductase molybdopterin-binding domain-containing protein</fullName>
    </recommendedName>
</protein>
<dbReference type="Proteomes" id="UP001493487">
    <property type="component" value="Unassembled WGS sequence"/>
</dbReference>
<sequence>MSVTVILPNQDPFVTTPLDMASLSNDVFPVANRVPGAEGEGFDLRSWFSLFIQSLNETYAEPTHLVVRASDEFQATIPWGQLNNALLQFAVNGLPLVKGRPIRLYVPDGTSACLNVKSVVYLRFVSDAALGEEAEYGFVNEISPNQLAKGLKSR</sequence>
<organism evidence="1 2">
    <name type="scientific">Cohnella silvisoli</name>
    <dbReference type="NCBI Taxonomy" id="2873699"/>
    <lineage>
        <taxon>Bacteria</taxon>
        <taxon>Bacillati</taxon>
        <taxon>Bacillota</taxon>
        <taxon>Bacilli</taxon>
        <taxon>Bacillales</taxon>
        <taxon>Paenibacillaceae</taxon>
        <taxon>Cohnella</taxon>
    </lineage>
</organism>
<evidence type="ECO:0000313" key="1">
    <source>
        <dbReference type="EMBL" id="MEQ4483470.1"/>
    </source>
</evidence>
<dbReference type="RefSeq" id="WP_232185798.1">
    <property type="nucleotide sequence ID" value="NZ_JAIOAP010000006.1"/>
</dbReference>
<comment type="caution">
    <text evidence="1">The sequence shown here is derived from an EMBL/GenBank/DDBJ whole genome shotgun (WGS) entry which is preliminary data.</text>
</comment>
<reference evidence="1 2" key="1">
    <citation type="journal article" date="2023" name="Genome Announc.">
        <title>Pan-Genome Analyses of the Genus Cohnella and Proposal of the Novel Species Cohnella silvisoli sp. nov., Isolated from Forest Soil.</title>
        <authorList>
            <person name="Wang C."/>
            <person name="Mao L."/>
            <person name="Bao G."/>
            <person name="Zhu H."/>
        </authorList>
    </citation>
    <scope>NUCLEOTIDE SEQUENCE [LARGE SCALE GENOMIC DNA]</scope>
    <source>
        <strain evidence="1 2">NL03-T5-1</strain>
    </source>
</reference>
<evidence type="ECO:0008006" key="3">
    <source>
        <dbReference type="Google" id="ProtNLM"/>
    </source>
</evidence>
<accession>A0ABV1KTM5</accession>
<gene>
    <name evidence="1" type="ORF">QJS35_13825</name>
</gene>
<dbReference type="InterPro" id="IPR036374">
    <property type="entry name" value="OxRdtase_Mopterin-bd_sf"/>
</dbReference>
<name>A0ABV1KTM5_9BACL</name>
<proteinExistence type="predicted"/>
<evidence type="ECO:0000313" key="2">
    <source>
        <dbReference type="Proteomes" id="UP001493487"/>
    </source>
</evidence>
<dbReference type="Gene3D" id="3.90.420.10">
    <property type="entry name" value="Oxidoreductase, molybdopterin-binding domain"/>
    <property type="match status" value="1"/>
</dbReference>
<dbReference type="SUPFAM" id="SSF56524">
    <property type="entry name" value="Oxidoreductase molybdopterin-binding domain"/>
    <property type="match status" value="1"/>
</dbReference>